<gene>
    <name evidence="2" type="ORF">ACFOPI_05010</name>
</gene>
<dbReference type="RefSeq" id="WP_382171634.1">
    <property type="nucleotide sequence ID" value="NZ_JBHRXX010000002.1"/>
</dbReference>
<dbReference type="InterPro" id="IPR023606">
    <property type="entry name" value="CoA-Trfase_III_dom_1_sf"/>
</dbReference>
<dbReference type="InterPro" id="IPR050483">
    <property type="entry name" value="CoA-transferase_III_domain"/>
</dbReference>
<dbReference type="Gene3D" id="3.30.1540.10">
    <property type="entry name" value="formyl-coa transferase, domain 3"/>
    <property type="match status" value="1"/>
</dbReference>
<evidence type="ECO:0000313" key="3">
    <source>
        <dbReference type="Proteomes" id="UP001595729"/>
    </source>
</evidence>
<dbReference type="InterPro" id="IPR003673">
    <property type="entry name" value="CoA-Trfase_fam_III"/>
</dbReference>
<dbReference type="PANTHER" id="PTHR48207:SF3">
    <property type="entry name" value="SUCCINATE--HYDROXYMETHYLGLUTARATE COA-TRANSFERASE"/>
    <property type="match status" value="1"/>
</dbReference>
<evidence type="ECO:0000256" key="1">
    <source>
        <dbReference type="ARBA" id="ARBA00022679"/>
    </source>
</evidence>
<dbReference type="SUPFAM" id="SSF89796">
    <property type="entry name" value="CoA-transferase family III (CaiB/BaiF)"/>
    <property type="match status" value="1"/>
</dbReference>
<organism evidence="2 3">
    <name type="scientific">Hydrogenophaga luteola</name>
    <dbReference type="NCBI Taxonomy" id="1591122"/>
    <lineage>
        <taxon>Bacteria</taxon>
        <taxon>Pseudomonadati</taxon>
        <taxon>Pseudomonadota</taxon>
        <taxon>Betaproteobacteria</taxon>
        <taxon>Burkholderiales</taxon>
        <taxon>Comamonadaceae</taxon>
        <taxon>Hydrogenophaga</taxon>
    </lineage>
</organism>
<keyword evidence="3" id="KW-1185">Reference proteome</keyword>
<dbReference type="Proteomes" id="UP001595729">
    <property type="component" value="Unassembled WGS sequence"/>
</dbReference>
<proteinExistence type="predicted"/>
<evidence type="ECO:0000313" key="2">
    <source>
        <dbReference type="EMBL" id="MFC3682942.1"/>
    </source>
</evidence>
<dbReference type="PANTHER" id="PTHR48207">
    <property type="entry name" value="SUCCINATE--HYDROXYMETHYLGLUTARATE COA-TRANSFERASE"/>
    <property type="match status" value="1"/>
</dbReference>
<reference evidence="3" key="1">
    <citation type="journal article" date="2019" name="Int. J. Syst. Evol. Microbiol.">
        <title>The Global Catalogue of Microorganisms (GCM) 10K type strain sequencing project: providing services to taxonomists for standard genome sequencing and annotation.</title>
        <authorList>
            <consortium name="The Broad Institute Genomics Platform"/>
            <consortium name="The Broad Institute Genome Sequencing Center for Infectious Disease"/>
            <person name="Wu L."/>
            <person name="Ma J."/>
        </authorList>
    </citation>
    <scope>NUCLEOTIDE SEQUENCE [LARGE SCALE GENOMIC DNA]</scope>
    <source>
        <strain evidence="3">KCTC 42501</strain>
    </source>
</reference>
<dbReference type="Gene3D" id="3.40.50.10540">
    <property type="entry name" value="Crotonobetainyl-coa:carnitine coa-transferase, domain 1"/>
    <property type="match status" value="1"/>
</dbReference>
<sequence>MGAEQMTGTRSGPLTGLLVVSLEQALAAPLCTSRLAEMGARVIKIERPEGDFARGYDRAARGVSSYFVWTNRGKESLVLDYKRPEDAQLLERMLAQADVFVQNLAPGALARAGFDSAGLRNRHPRLVTCDISGYGDHGEVASLKAYDLLVQCESGLAGISGAPQEPGRIGVSICDIGAGLNATIGVLSALAQRARTGVGCGVAVSLFDGAADWMTVPHVHEVYGNGAPERQGLQHPSIAPYGAFATAQGATVVISIQNEREWSLFCQHFLRDPGLAQDPRFASNTLRVQNRPALNTAIAEVFSSLDTASALQRLSSASTAYGQLRSVADLARHPALRTWPMRVGQEDLDLVAPPVRTPWDCGRHASAPELGEHSAQLRWEFAGQTSSEPSIRTTGVSA</sequence>
<keyword evidence="1 2" id="KW-0808">Transferase</keyword>
<accession>A0ABV7W1L0</accession>
<dbReference type="InterPro" id="IPR044855">
    <property type="entry name" value="CoA-Trfase_III_dom3_sf"/>
</dbReference>
<comment type="caution">
    <text evidence="2">The sequence shown here is derived from an EMBL/GenBank/DDBJ whole genome shotgun (WGS) entry which is preliminary data.</text>
</comment>
<dbReference type="GO" id="GO:0016740">
    <property type="term" value="F:transferase activity"/>
    <property type="evidence" value="ECO:0007669"/>
    <property type="project" value="UniProtKB-KW"/>
</dbReference>
<name>A0ABV7W1L0_9BURK</name>
<protein>
    <submittedName>
        <fullName evidence="2">CaiB/BaiF CoA transferase family protein</fullName>
    </submittedName>
</protein>
<dbReference type="Pfam" id="PF02515">
    <property type="entry name" value="CoA_transf_3"/>
    <property type="match status" value="1"/>
</dbReference>
<dbReference type="EMBL" id="JBHRXX010000002">
    <property type="protein sequence ID" value="MFC3682942.1"/>
    <property type="molecule type" value="Genomic_DNA"/>
</dbReference>